<evidence type="ECO:0000259" key="1">
    <source>
        <dbReference type="PROSITE" id="PS51186"/>
    </source>
</evidence>
<dbReference type="RefSeq" id="WP_345635332.1">
    <property type="nucleotide sequence ID" value="NZ_BAABJQ010000022.1"/>
</dbReference>
<evidence type="ECO:0000313" key="3">
    <source>
        <dbReference type="Proteomes" id="UP001501570"/>
    </source>
</evidence>
<dbReference type="PROSITE" id="PS51186">
    <property type="entry name" value="GNAT"/>
    <property type="match status" value="1"/>
</dbReference>
<accession>A0ABP9SGK0</accession>
<dbReference type="InterPro" id="IPR000182">
    <property type="entry name" value="GNAT_dom"/>
</dbReference>
<dbReference type="Pfam" id="PF13508">
    <property type="entry name" value="Acetyltransf_7"/>
    <property type="match status" value="1"/>
</dbReference>
<dbReference type="Proteomes" id="UP001501570">
    <property type="component" value="Unassembled WGS sequence"/>
</dbReference>
<name>A0ABP9SGK0_9ACTN</name>
<dbReference type="SUPFAM" id="SSF55729">
    <property type="entry name" value="Acyl-CoA N-acyltransferases (Nat)"/>
    <property type="match status" value="1"/>
</dbReference>
<proteinExistence type="predicted"/>
<reference evidence="3" key="1">
    <citation type="journal article" date="2019" name="Int. J. Syst. Evol. Microbiol.">
        <title>The Global Catalogue of Microorganisms (GCM) 10K type strain sequencing project: providing services to taxonomists for standard genome sequencing and annotation.</title>
        <authorList>
            <consortium name="The Broad Institute Genomics Platform"/>
            <consortium name="The Broad Institute Genome Sequencing Center for Infectious Disease"/>
            <person name="Wu L."/>
            <person name="Ma J."/>
        </authorList>
    </citation>
    <scope>NUCLEOTIDE SEQUENCE [LARGE SCALE GENOMIC DNA]</scope>
    <source>
        <strain evidence="3">JCM 18304</strain>
    </source>
</reference>
<organism evidence="2 3">
    <name type="scientific">Rugosimonospora acidiphila</name>
    <dbReference type="NCBI Taxonomy" id="556531"/>
    <lineage>
        <taxon>Bacteria</taxon>
        <taxon>Bacillati</taxon>
        <taxon>Actinomycetota</taxon>
        <taxon>Actinomycetes</taxon>
        <taxon>Micromonosporales</taxon>
        <taxon>Micromonosporaceae</taxon>
        <taxon>Rugosimonospora</taxon>
    </lineage>
</organism>
<protein>
    <submittedName>
        <fullName evidence="2">GNAT family N-acetyltransferase</fullName>
    </submittedName>
</protein>
<keyword evidence="3" id="KW-1185">Reference proteome</keyword>
<evidence type="ECO:0000313" key="2">
    <source>
        <dbReference type="EMBL" id="GAA5194917.1"/>
    </source>
</evidence>
<dbReference type="EMBL" id="BAABJQ010000022">
    <property type="protein sequence ID" value="GAA5194917.1"/>
    <property type="molecule type" value="Genomic_DNA"/>
</dbReference>
<dbReference type="Gene3D" id="3.40.630.30">
    <property type="match status" value="1"/>
</dbReference>
<dbReference type="CDD" id="cd04301">
    <property type="entry name" value="NAT_SF"/>
    <property type="match status" value="1"/>
</dbReference>
<comment type="caution">
    <text evidence="2">The sequence shown here is derived from an EMBL/GenBank/DDBJ whole genome shotgun (WGS) entry which is preliminary data.</text>
</comment>
<feature type="domain" description="N-acetyltransferase" evidence="1">
    <location>
        <begin position="121"/>
        <end position="257"/>
    </location>
</feature>
<gene>
    <name evidence="2" type="ORF">GCM10023322_60450</name>
</gene>
<dbReference type="InterPro" id="IPR016181">
    <property type="entry name" value="Acyl_CoA_acyltransferase"/>
</dbReference>
<sequence>MDNSVAGPEPGLVSRYIRASITTGSHERIGPFVAGFDAHSTNPFRNYAVPDDGARPAPEEVAALVAAFVHRGRTPRLEYVPGAAVGVEPALSAAGFTVEGRVPVLVSRPGSLPDRPAPEGIGLSLATADDSLFAAAEVQHEAYGEPAPPGEADLSRLRATVRRGGLVALARDLATGAAVGSGLLNGPIDGVDELAAVGVREPYRRQGVAGALTVFLAQAGHERGVRLVWLEAESHEQRIYRSIGFVDAAEKVWMSLH</sequence>